<dbReference type="PANTHER" id="PTHR24252">
    <property type="entry name" value="ACROSIN-RELATED"/>
    <property type="match status" value="1"/>
</dbReference>
<name>A0ABM1C1J1_LIMPO</name>
<evidence type="ECO:0000313" key="5">
    <source>
        <dbReference type="RefSeq" id="XP_013792618.1"/>
    </source>
</evidence>
<dbReference type="Gene3D" id="2.40.10.10">
    <property type="entry name" value="Trypsin-like serine proteases"/>
    <property type="match status" value="1"/>
</dbReference>
<accession>A0ABM1C1J1</accession>
<feature type="non-terminal residue" evidence="5">
    <location>
        <position position="179"/>
    </location>
</feature>
<dbReference type="RefSeq" id="XP_013792618.1">
    <property type="nucleotide sequence ID" value="XM_013937164.1"/>
</dbReference>
<feature type="domain" description="Peptidase S1" evidence="3">
    <location>
        <begin position="1"/>
        <end position="167"/>
    </location>
</feature>
<dbReference type="InterPro" id="IPR001314">
    <property type="entry name" value="Peptidase_S1A"/>
</dbReference>
<evidence type="ECO:0000256" key="1">
    <source>
        <dbReference type="ARBA" id="ARBA00022820"/>
    </source>
</evidence>
<dbReference type="PRINTS" id="PR00722">
    <property type="entry name" value="CHYMOTRYPSIN"/>
</dbReference>
<dbReference type="Pfam" id="PF00089">
    <property type="entry name" value="Trypsin"/>
    <property type="match status" value="1"/>
</dbReference>
<dbReference type="InterPro" id="IPR043504">
    <property type="entry name" value="Peptidase_S1_PA_chymotrypsin"/>
</dbReference>
<evidence type="ECO:0000313" key="4">
    <source>
        <dbReference type="Proteomes" id="UP000694941"/>
    </source>
</evidence>
<dbReference type="InterPro" id="IPR009003">
    <property type="entry name" value="Peptidase_S1_PA"/>
</dbReference>
<dbReference type="CDD" id="cd00190">
    <property type="entry name" value="Tryp_SPc"/>
    <property type="match status" value="1"/>
</dbReference>
<reference evidence="5" key="1">
    <citation type="submission" date="2025-08" db="UniProtKB">
        <authorList>
            <consortium name="RefSeq"/>
        </authorList>
    </citation>
    <scope>IDENTIFICATION</scope>
    <source>
        <tissue evidence="5">Muscle</tissue>
    </source>
</reference>
<evidence type="ECO:0000259" key="3">
    <source>
        <dbReference type="PROSITE" id="PS50240"/>
    </source>
</evidence>
<gene>
    <name evidence="5" type="primary">LOC106476507</name>
</gene>
<dbReference type="PROSITE" id="PS00135">
    <property type="entry name" value="TRYPSIN_SER"/>
    <property type="match status" value="1"/>
</dbReference>
<sequence>MTMEACLVKYRSYYHDIGLIILSKPVEYNDKVQPVCIPELNQAHANLNNKKVVVTGWGVTRRANEKRDVLRELAVTNGRRNKSYRTLPYSKLNRGITDDMICAGYQEGGRDACEGDSGGPLMYQDLTTGRVELVGVVSFGFDCSRPNFPGVYTRLSSYVNWIGGTYILHAIFLIAKAVG</sequence>
<dbReference type="SMART" id="SM00020">
    <property type="entry name" value="Tryp_SPc"/>
    <property type="match status" value="1"/>
</dbReference>
<keyword evidence="2" id="KW-1015">Disulfide bond</keyword>
<dbReference type="SUPFAM" id="SSF50494">
    <property type="entry name" value="Trypsin-like serine proteases"/>
    <property type="match status" value="1"/>
</dbReference>
<dbReference type="PANTHER" id="PTHR24252:SF7">
    <property type="entry name" value="HYALIN"/>
    <property type="match status" value="1"/>
</dbReference>
<dbReference type="InterPro" id="IPR033116">
    <property type="entry name" value="TRYPSIN_SER"/>
</dbReference>
<dbReference type="PROSITE" id="PS50240">
    <property type="entry name" value="TRYPSIN_DOM"/>
    <property type="match status" value="1"/>
</dbReference>
<keyword evidence="4" id="KW-1185">Reference proteome</keyword>
<evidence type="ECO:0000256" key="2">
    <source>
        <dbReference type="ARBA" id="ARBA00023157"/>
    </source>
</evidence>
<dbReference type="GeneID" id="106476507"/>
<dbReference type="Proteomes" id="UP000694941">
    <property type="component" value="Unplaced"/>
</dbReference>
<keyword evidence="1" id="KW-0353">Hemolymph clotting</keyword>
<proteinExistence type="predicted"/>
<organism evidence="4 5">
    <name type="scientific">Limulus polyphemus</name>
    <name type="common">Atlantic horseshoe crab</name>
    <dbReference type="NCBI Taxonomy" id="6850"/>
    <lineage>
        <taxon>Eukaryota</taxon>
        <taxon>Metazoa</taxon>
        <taxon>Ecdysozoa</taxon>
        <taxon>Arthropoda</taxon>
        <taxon>Chelicerata</taxon>
        <taxon>Merostomata</taxon>
        <taxon>Xiphosura</taxon>
        <taxon>Limulidae</taxon>
        <taxon>Limulus</taxon>
    </lineage>
</organism>
<dbReference type="InterPro" id="IPR001254">
    <property type="entry name" value="Trypsin_dom"/>
</dbReference>
<protein>
    <submittedName>
        <fullName evidence="5">Clotting factor B-like</fullName>
    </submittedName>
</protein>